<name>A0A9P0ALF3_BEMTA</name>
<dbReference type="Proteomes" id="UP001152759">
    <property type="component" value="Chromosome 8"/>
</dbReference>
<dbReference type="Gene3D" id="1.20.1280.50">
    <property type="match status" value="1"/>
</dbReference>
<dbReference type="PANTHER" id="PTHR20872">
    <property type="match status" value="1"/>
</dbReference>
<dbReference type="CDD" id="cd22104">
    <property type="entry name" value="F-box_FBXO33"/>
    <property type="match status" value="1"/>
</dbReference>
<sequence>MGDLDTLFDYEQQYAEFAAAEEAKTWEKEEHERLRREGLAREKEEDFEPSDWDKLPDLVLERIFSYLTVKEKYNASQVCRNWYHAFYYPESWSTFKFEDTTLTRRRFNYYSGWQYTLDHLRTQLCLCSVGNILKHLIFVPQTNFYNLYEFMNMISFYAEQERSGSKEFSRGIGSNVETLSYIFPCNQAYRNQPMELYGTGGKLLATLKRLMGNLCSLRCLQLVDLMLDFGDALHLLDEVCYSHCLTLRRLTLINVTRSKCSLLHIGVFLNLQILEISPQNLSEDGLYLLSEIETLSHLHIIQNKYTPQELTAVSPKAWKQLSKKKPDLQVHLQLVSNLEKGILWQDGAPVASIWYESPKIKVMKRVISGNF</sequence>
<dbReference type="Pfam" id="PF12937">
    <property type="entry name" value="F-box-like"/>
    <property type="match status" value="1"/>
</dbReference>
<dbReference type="InterPro" id="IPR032675">
    <property type="entry name" value="LRR_dom_sf"/>
</dbReference>
<accession>A0A9P0ALF3</accession>
<organism evidence="2 3">
    <name type="scientific">Bemisia tabaci</name>
    <name type="common">Sweetpotato whitefly</name>
    <name type="synonym">Aleurodes tabaci</name>
    <dbReference type="NCBI Taxonomy" id="7038"/>
    <lineage>
        <taxon>Eukaryota</taxon>
        <taxon>Metazoa</taxon>
        <taxon>Ecdysozoa</taxon>
        <taxon>Arthropoda</taxon>
        <taxon>Hexapoda</taxon>
        <taxon>Insecta</taxon>
        <taxon>Pterygota</taxon>
        <taxon>Neoptera</taxon>
        <taxon>Paraneoptera</taxon>
        <taxon>Hemiptera</taxon>
        <taxon>Sternorrhyncha</taxon>
        <taxon>Aleyrodoidea</taxon>
        <taxon>Aleyrodidae</taxon>
        <taxon>Aleyrodinae</taxon>
        <taxon>Bemisia</taxon>
    </lineage>
</organism>
<dbReference type="SUPFAM" id="SSF52047">
    <property type="entry name" value="RNI-like"/>
    <property type="match status" value="1"/>
</dbReference>
<evidence type="ECO:0000313" key="3">
    <source>
        <dbReference type="Proteomes" id="UP001152759"/>
    </source>
</evidence>
<keyword evidence="3" id="KW-1185">Reference proteome</keyword>
<dbReference type="PROSITE" id="PS50181">
    <property type="entry name" value="FBOX"/>
    <property type="match status" value="1"/>
</dbReference>
<dbReference type="AlphaFoldDB" id="A0A9P0ALF3"/>
<proteinExistence type="predicted"/>
<evidence type="ECO:0000259" key="1">
    <source>
        <dbReference type="PROSITE" id="PS50181"/>
    </source>
</evidence>
<reference evidence="2" key="1">
    <citation type="submission" date="2021-12" db="EMBL/GenBank/DDBJ databases">
        <authorList>
            <person name="King R."/>
        </authorList>
    </citation>
    <scope>NUCLEOTIDE SEQUENCE</scope>
</reference>
<dbReference type="SMART" id="SM00256">
    <property type="entry name" value="FBOX"/>
    <property type="match status" value="1"/>
</dbReference>
<dbReference type="SUPFAM" id="SSF81383">
    <property type="entry name" value="F-box domain"/>
    <property type="match status" value="1"/>
</dbReference>
<feature type="domain" description="F-box" evidence="1">
    <location>
        <begin position="49"/>
        <end position="95"/>
    </location>
</feature>
<gene>
    <name evidence="2" type="ORF">BEMITA_LOCUS12630</name>
</gene>
<protein>
    <recommendedName>
        <fullName evidence="1">F-box domain-containing protein</fullName>
    </recommendedName>
</protein>
<evidence type="ECO:0000313" key="2">
    <source>
        <dbReference type="EMBL" id="CAH0394319.1"/>
    </source>
</evidence>
<dbReference type="InterPro" id="IPR001810">
    <property type="entry name" value="F-box_dom"/>
</dbReference>
<dbReference type="EMBL" id="OU963869">
    <property type="protein sequence ID" value="CAH0394319.1"/>
    <property type="molecule type" value="Genomic_DNA"/>
</dbReference>
<dbReference type="Gene3D" id="3.80.10.10">
    <property type="entry name" value="Ribonuclease Inhibitor"/>
    <property type="match status" value="1"/>
</dbReference>
<dbReference type="InterPro" id="IPR036047">
    <property type="entry name" value="F-box-like_dom_sf"/>
</dbReference>
<dbReference type="PANTHER" id="PTHR20872:SF1">
    <property type="entry name" value="F-BOX DOMAIN-CONTAINING PROTEIN"/>
    <property type="match status" value="1"/>
</dbReference>